<dbReference type="OMA" id="QEYVEDK"/>
<evidence type="ECO:0000259" key="17">
    <source>
        <dbReference type="Pfam" id="PF22441"/>
    </source>
</evidence>
<evidence type="ECO:0000313" key="18">
    <source>
        <dbReference type="Proteomes" id="UP000186698"/>
    </source>
</evidence>
<feature type="compositionally biased region" description="Basic and acidic residues" evidence="16">
    <location>
        <begin position="361"/>
        <end position="397"/>
    </location>
</feature>
<gene>
    <name evidence="20" type="primary">clic6.S</name>
    <name evidence="19" type="synonym">LOC108709237</name>
</gene>
<feature type="compositionally biased region" description="Low complexity" evidence="16">
    <location>
        <begin position="176"/>
        <end position="188"/>
    </location>
</feature>
<dbReference type="Xenbase" id="XB-GENE-17346709">
    <property type="gene designation" value="clic6.S"/>
</dbReference>
<evidence type="ECO:0000256" key="11">
    <source>
        <dbReference type="ARBA" id="ARBA00023136"/>
    </source>
</evidence>
<dbReference type="CDD" id="cd03061">
    <property type="entry name" value="GST_N_CLIC"/>
    <property type="match status" value="1"/>
</dbReference>
<organism evidence="18 19">
    <name type="scientific">Xenopus laevis</name>
    <name type="common">African clawed frog</name>
    <dbReference type="NCBI Taxonomy" id="8355"/>
    <lineage>
        <taxon>Eukaryota</taxon>
        <taxon>Metazoa</taxon>
        <taxon>Chordata</taxon>
        <taxon>Craniata</taxon>
        <taxon>Vertebrata</taxon>
        <taxon>Euteleostomi</taxon>
        <taxon>Amphibia</taxon>
        <taxon>Batrachia</taxon>
        <taxon>Anura</taxon>
        <taxon>Pipoidea</taxon>
        <taxon>Pipidae</taxon>
        <taxon>Xenopodinae</taxon>
        <taxon>Xenopus</taxon>
        <taxon>Xenopus</taxon>
    </lineage>
</organism>
<protein>
    <submittedName>
        <fullName evidence="19">Chloride intracellular channel protein 6</fullName>
    </submittedName>
</protein>
<dbReference type="PANTHER" id="PTHR45476">
    <property type="entry name" value="CHLORIDE INTRACELLULAR CHANNEL PROTEIN 6-RELATED"/>
    <property type="match status" value="1"/>
</dbReference>
<feature type="compositionally biased region" description="Basic and acidic residues" evidence="16">
    <location>
        <begin position="199"/>
        <end position="241"/>
    </location>
</feature>
<feature type="compositionally biased region" description="Basic and acidic residues" evidence="16">
    <location>
        <begin position="528"/>
        <end position="545"/>
    </location>
</feature>
<feature type="compositionally biased region" description="Basic and acidic residues" evidence="16">
    <location>
        <begin position="334"/>
        <end position="352"/>
    </location>
</feature>
<dbReference type="Proteomes" id="UP000186698">
    <property type="component" value="Chromosome 2S"/>
</dbReference>
<dbReference type="GeneID" id="108709237"/>
<keyword evidence="11" id="KW-0472">Membrane</keyword>
<dbReference type="NCBIfam" id="TIGR00862">
    <property type="entry name" value="O-ClC"/>
    <property type="match status" value="1"/>
</dbReference>
<feature type="compositionally biased region" description="Basic and acidic residues" evidence="16">
    <location>
        <begin position="159"/>
        <end position="174"/>
    </location>
</feature>
<dbReference type="PRINTS" id="PR01263">
    <property type="entry name" value="INTCLCHANNEL"/>
</dbReference>
<evidence type="ECO:0000256" key="14">
    <source>
        <dbReference type="ARBA" id="ARBA00023303"/>
    </source>
</evidence>
<evidence type="ECO:0000256" key="2">
    <source>
        <dbReference type="ARBA" id="ARBA00004496"/>
    </source>
</evidence>
<evidence type="ECO:0000256" key="1">
    <source>
        <dbReference type="ARBA" id="ARBA00004167"/>
    </source>
</evidence>
<evidence type="ECO:0000313" key="19">
    <source>
        <dbReference type="RefSeq" id="XP_018104387.1"/>
    </source>
</evidence>
<feature type="compositionally biased region" description="Basic and acidic residues" evidence="16">
    <location>
        <begin position="257"/>
        <end position="274"/>
    </location>
</feature>
<comment type="similarity">
    <text evidence="3">Belongs to the chloride channel CLIC family.</text>
</comment>
<keyword evidence="9" id="KW-0560">Oxidoreductase</keyword>
<evidence type="ECO:0000256" key="5">
    <source>
        <dbReference type="ARBA" id="ARBA00022490"/>
    </source>
</evidence>
<evidence type="ECO:0000256" key="16">
    <source>
        <dbReference type="SAM" id="MobiDB-lite"/>
    </source>
</evidence>
<sequence>MAESAGHPHVQAATDLNDKEPKSHGGEESVHVEEEARPTIHIERNPEEGDGKPDLANESQGSGAMNGETVKDPDEIMADSPQEPPERQGENEVAEDEPPQPHIEQEPPGVQEEKQEAEEKPLQPPIEPAGDQLQQTALEDISKEGTEGEVPQQETGGDNADKKEKEKEVEKEIENESISSESSEGSSSSDEEEENEQDAVAREDEKEQGVSAGQEEKKQGVAAGEDGKEQGVADREVEKEQGVAAGEEENKQVVAAGEEKEKVVAAGEEEKEKVVAAGEEDKEQVVAAGEEEKEQVVATGEEEKEQVVAAREEEKEQGVAAGEEENEKVVATGEEEKVQDGAVAVKEKKQDEVTIEQTGEGQKKINIEKDLVAEDQGVEGHTEEKQQAVEDKKGESKNEEEEAAEEQSGEVGEQEYVEDKKADGCAEGVSADVGPDTKIQDKEREQVDSVQLEEHTTEKDETKDSQGNNAVKEFVEPSGAGEDVLDAPQLDNVKLKEPPAENENIKVPTQVVFIIEPSAVPAQFPEDPYARTEESPIKEEEHTTEETLNAETGTGGKTEIRENGTSPTSSPETPLPTPEALQEHDISLFVKAGSDGESIGNCPFSQRLFMILWLKGVIFNVTTVDLKRKPADLQNLAPGTNPPFMTFDGEVKTDVNKIEEYLEERLTMPRLAPKHPESSSAGNDVFAKFSAYIKNPRKDLNAALEKGFLRSLKKLDDFLNAPLPDEVDAYSTEDITVSSRKFLDGNELTLADCNLLPKLQIIKVVAKKYRNFEIPSEMMGIWRYLNNAYARDEFTNTCPADSEIEHAYFGVARKIQ</sequence>
<dbReference type="RefSeq" id="XP_018104387.1">
    <property type="nucleotide sequence ID" value="XM_018248898.2"/>
</dbReference>
<proteinExistence type="inferred from homology"/>
<dbReference type="InterPro" id="IPR036282">
    <property type="entry name" value="Glutathione-S-Trfase_C_sf"/>
</dbReference>
<dbReference type="GO" id="GO:0016491">
    <property type="term" value="F:oxidoreductase activity"/>
    <property type="evidence" value="ECO:0007669"/>
    <property type="project" value="UniProtKB-KW"/>
</dbReference>
<dbReference type="KEGG" id="xla:108709237"/>
<comment type="subcellular location">
    <subcellularLocation>
        <location evidence="2">Cytoplasm</location>
    </subcellularLocation>
    <subcellularLocation>
        <location evidence="1">Membrane</location>
        <topology evidence="1">Single-pass membrane protein</topology>
    </subcellularLocation>
</comment>
<feature type="domain" description="CLIC N-terminal" evidence="17">
    <location>
        <begin position="585"/>
        <end position="669"/>
    </location>
</feature>
<feature type="compositionally biased region" description="Basic and acidic residues" evidence="16">
    <location>
        <begin position="438"/>
        <end position="464"/>
    </location>
</feature>
<feature type="compositionally biased region" description="Basic and acidic residues" evidence="16">
    <location>
        <begin position="111"/>
        <end position="121"/>
    </location>
</feature>
<dbReference type="PANTHER" id="PTHR45476:SF1">
    <property type="entry name" value="CHLORIDE INTRACELLULAR CHANNEL PROTEIN 6"/>
    <property type="match status" value="1"/>
</dbReference>
<dbReference type="PaxDb" id="8355-A0A1L8H5B5"/>
<evidence type="ECO:0000256" key="9">
    <source>
        <dbReference type="ARBA" id="ARBA00023002"/>
    </source>
</evidence>
<dbReference type="SUPFAM" id="SSF52833">
    <property type="entry name" value="Thioredoxin-like"/>
    <property type="match status" value="1"/>
</dbReference>
<dbReference type="OrthoDB" id="1935530at2759"/>
<evidence type="ECO:0000256" key="7">
    <source>
        <dbReference type="ARBA" id="ARBA00022882"/>
    </source>
</evidence>
<feature type="region of interest" description="Disordered" evidence="16">
    <location>
        <begin position="524"/>
        <end position="578"/>
    </location>
</feature>
<keyword evidence="14" id="KW-0407">Ion channel</keyword>
<dbReference type="Bgee" id="108709237">
    <property type="expression patterns" value="Expressed in stomach and 2 other cell types or tissues"/>
</dbReference>
<dbReference type="Gene3D" id="3.40.30.10">
    <property type="entry name" value="Glutaredoxin"/>
    <property type="match status" value="1"/>
</dbReference>
<accession>A0A1L8H5B5</accession>
<dbReference type="InterPro" id="IPR040079">
    <property type="entry name" value="Glutathione_S-Trfase"/>
</dbReference>
<keyword evidence="5" id="KW-0963">Cytoplasm</keyword>
<feature type="compositionally biased region" description="Basic and acidic residues" evidence="16">
    <location>
        <begin position="16"/>
        <end position="55"/>
    </location>
</feature>
<dbReference type="CTD" id="108709237"/>
<keyword evidence="4" id="KW-0813">Transport</keyword>
<dbReference type="FunFam" id="1.20.1050.10:FF:000001">
    <property type="entry name" value="Chloride intracellular channel 2"/>
    <property type="match status" value="1"/>
</dbReference>
<keyword evidence="8" id="KW-1133">Transmembrane helix</keyword>
<keyword evidence="12" id="KW-0869">Chloride channel</keyword>
<dbReference type="AlphaFoldDB" id="A0A1L8H5B5"/>
<dbReference type="STRING" id="8355.A0A1L8H5B5"/>
<dbReference type="GO" id="GO:0005254">
    <property type="term" value="F:chloride channel activity"/>
    <property type="evidence" value="ECO:0007669"/>
    <property type="project" value="UniProtKB-KW"/>
</dbReference>
<dbReference type="GO" id="GO:0034707">
    <property type="term" value="C:chloride channel complex"/>
    <property type="evidence" value="ECO:0007669"/>
    <property type="project" value="UniProtKB-KW"/>
</dbReference>
<keyword evidence="13" id="KW-0868">Chloride</keyword>
<keyword evidence="18" id="KW-1185">Reference proteome</keyword>
<dbReference type="SFLD" id="SFLDG00358">
    <property type="entry name" value="Main_(cytGST)"/>
    <property type="match status" value="1"/>
</dbReference>
<feature type="region of interest" description="Disordered" evidence="16">
    <location>
        <begin position="1"/>
        <end position="489"/>
    </location>
</feature>
<reference evidence="19" key="2">
    <citation type="submission" date="2025-08" db="UniProtKB">
        <authorList>
            <consortium name="RefSeq"/>
        </authorList>
    </citation>
    <scope>IDENTIFICATION</scope>
    <source>
        <strain evidence="19">J_2021</strain>
        <tissue evidence="19">Erythrocytes</tissue>
    </source>
</reference>
<keyword evidence="10" id="KW-0406">Ion transport</keyword>
<evidence type="ECO:0000256" key="6">
    <source>
        <dbReference type="ARBA" id="ARBA00022692"/>
    </source>
</evidence>
<keyword evidence="7" id="KW-0851">Voltage-gated channel</keyword>
<evidence type="ECO:0000256" key="12">
    <source>
        <dbReference type="ARBA" id="ARBA00023173"/>
    </source>
</evidence>
<name>A0A1L8H5B5_XENLA</name>
<dbReference type="Gene3D" id="1.20.1050.10">
    <property type="match status" value="1"/>
</dbReference>
<comment type="catalytic activity">
    <reaction evidence="15">
        <text>chloride(in) = chloride(out)</text>
        <dbReference type="Rhea" id="RHEA:29823"/>
        <dbReference type="ChEBI" id="CHEBI:17996"/>
    </reaction>
</comment>
<dbReference type="GO" id="GO:0005737">
    <property type="term" value="C:cytoplasm"/>
    <property type="evidence" value="ECO:0007669"/>
    <property type="project" value="UniProtKB-SubCell"/>
</dbReference>
<evidence type="ECO:0000256" key="8">
    <source>
        <dbReference type="ARBA" id="ARBA00022989"/>
    </source>
</evidence>
<feature type="compositionally biased region" description="Acidic residues" evidence="16">
    <location>
        <begin position="398"/>
        <end position="416"/>
    </location>
</feature>
<evidence type="ECO:0000256" key="10">
    <source>
        <dbReference type="ARBA" id="ARBA00023065"/>
    </source>
</evidence>
<evidence type="ECO:0000256" key="15">
    <source>
        <dbReference type="ARBA" id="ARBA00024167"/>
    </source>
</evidence>
<dbReference type="SFLD" id="SFLDS00019">
    <property type="entry name" value="Glutathione_Transferase_(cytos"/>
    <property type="match status" value="1"/>
</dbReference>
<evidence type="ECO:0000256" key="13">
    <source>
        <dbReference type="ARBA" id="ARBA00023214"/>
    </source>
</evidence>
<dbReference type="InterPro" id="IPR036249">
    <property type="entry name" value="Thioredoxin-like_sf"/>
</dbReference>
<dbReference type="AGR" id="Xenbase:XB-GENE-17346709"/>
<dbReference type="Pfam" id="PF22441">
    <property type="entry name" value="CLIC-like_N"/>
    <property type="match status" value="1"/>
</dbReference>
<dbReference type="SUPFAM" id="SSF47616">
    <property type="entry name" value="GST C-terminal domain-like"/>
    <property type="match status" value="1"/>
</dbReference>
<dbReference type="InterPro" id="IPR053823">
    <property type="entry name" value="CLIC_N"/>
</dbReference>
<keyword evidence="6" id="KW-0812">Transmembrane</keyword>
<dbReference type="InterPro" id="IPR002946">
    <property type="entry name" value="CLIC"/>
</dbReference>
<evidence type="ECO:0000256" key="4">
    <source>
        <dbReference type="ARBA" id="ARBA00022448"/>
    </source>
</evidence>
<evidence type="ECO:0000313" key="20">
    <source>
        <dbReference type="Xenbase" id="XB-GENE-17346709"/>
    </source>
</evidence>
<evidence type="ECO:0000256" key="3">
    <source>
        <dbReference type="ARBA" id="ARBA00007655"/>
    </source>
</evidence>
<reference evidence="18" key="1">
    <citation type="submission" date="2024-06" db="UniProtKB">
        <authorList>
            <consortium name="RefSeq"/>
        </authorList>
    </citation>
    <scope>NUCLEOTIDE SEQUENCE [LARGE SCALE GENOMIC DNA]</scope>
    <source>
        <strain evidence="18">J_2021</strain>
    </source>
</reference>